<dbReference type="RefSeq" id="WP_200972488.1">
    <property type="nucleotide sequence ID" value="NZ_CP065592.1"/>
</dbReference>
<organism evidence="2 3">
    <name type="scientific">Allosphingosinicella flava</name>
    <dbReference type="NCBI Taxonomy" id="2771430"/>
    <lineage>
        <taxon>Bacteria</taxon>
        <taxon>Pseudomonadati</taxon>
        <taxon>Pseudomonadota</taxon>
        <taxon>Alphaproteobacteria</taxon>
        <taxon>Sphingomonadales</taxon>
        <taxon>Sphingomonadaceae</taxon>
        <taxon>Allosphingosinicella</taxon>
    </lineage>
</organism>
<reference evidence="2 3" key="1">
    <citation type="submission" date="2020-11" db="EMBL/GenBank/DDBJ databases">
        <title>Genome seq and assembly of Sphingosinicella sp.</title>
        <authorList>
            <person name="Chhetri G."/>
        </authorList>
    </citation>
    <scope>NUCLEOTIDE SEQUENCE [LARGE SCALE GENOMIC DNA]</scope>
    <source>
        <strain evidence="2 3">UDD2</strain>
    </source>
</reference>
<evidence type="ECO:0000256" key="1">
    <source>
        <dbReference type="SAM" id="Phobius"/>
    </source>
</evidence>
<keyword evidence="1" id="KW-1133">Transmembrane helix</keyword>
<keyword evidence="1" id="KW-0812">Transmembrane</keyword>
<dbReference type="Proteomes" id="UP000594873">
    <property type="component" value="Chromosome"/>
</dbReference>
<dbReference type="Pfam" id="PF07332">
    <property type="entry name" value="Phage_holin_3_6"/>
    <property type="match status" value="1"/>
</dbReference>
<evidence type="ECO:0000313" key="2">
    <source>
        <dbReference type="EMBL" id="QPQ55742.1"/>
    </source>
</evidence>
<dbReference type="InterPro" id="IPR009937">
    <property type="entry name" value="Phage_holin_3_6"/>
</dbReference>
<gene>
    <name evidence="2" type="ORF">IC614_03900</name>
</gene>
<proteinExistence type="predicted"/>
<feature type="transmembrane region" description="Helical" evidence="1">
    <location>
        <begin position="47"/>
        <end position="69"/>
    </location>
</feature>
<protein>
    <submittedName>
        <fullName evidence="2">Phage holin family protein</fullName>
    </submittedName>
</protein>
<evidence type="ECO:0000313" key="3">
    <source>
        <dbReference type="Proteomes" id="UP000594873"/>
    </source>
</evidence>
<feature type="transmembrane region" description="Helical" evidence="1">
    <location>
        <begin position="75"/>
        <end position="97"/>
    </location>
</feature>
<keyword evidence="1" id="KW-0472">Membrane</keyword>
<name>A0A7T2GL20_9SPHN</name>
<keyword evidence="3" id="KW-1185">Reference proteome</keyword>
<accession>A0A7T2GL20</accession>
<dbReference type="EMBL" id="CP065592">
    <property type="protein sequence ID" value="QPQ55742.1"/>
    <property type="molecule type" value="Genomic_DNA"/>
</dbReference>
<dbReference type="AlphaFoldDB" id="A0A7T2GL20"/>
<sequence length="126" mass="12669">MARINPDDGIGDLVSRLIADGKAMARAEVNLVKAVAQHRAEKAKSGAILLGAGIALLLAGFIGLIVGIVMGLAPLIGPLLAGVAVIAVAGIIGFLLIRAGARKLAVLGSGSEEEREALDDGLREAA</sequence>
<dbReference type="KEGG" id="sflv:IC614_03900"/>